<organism evidence="1 2">
    <name type="scientific">Elysia marginata</name>
    <dbReference type="NCBI Taxonomy" id="1093978"/>
    <lineage>
        <taxon>Eukaryota</taxon>
        <taxon>Metazoa</taxon>
        <taxon>Spiralia</taxon>
        <taxon>Lophotrochozoa</taxon>
        <taxon>Mollusca</taxon>
        <taxon>Gastropoda</taxon>
        <taxon>Heterobranchia</taxon>
        <taxon>Euthyneura</taxon>
        <taxon>Panpulmonata</taxon>
        <taxon>Sacoglossa</taxon>
        <taxon>Placobranchoidea</taxon>
        <taxon>Plakobranchidae</taxon>
        <taxon>Elysia</taxon>
    </lineage>
</organism>
<reference evidence="1 2" key="1">
    <citation type="journal article" date="2021" name="Elife">
        <title>Chloroplast acquisition without the gene transfer in kleptoplastic sea slugs, Plakobranchus ocellatus.</title>
        <authorList>
            <person name="Maeda T."/>
            <person name="Takahashi S."/>
            <person name="Yoshida T."/>
            <person name="Shimamura S."/>
            <person name="Takaki Y."/>
            <person name="Nagai Y."/>
            <person name="Toyoda A."/>
            <person name="Suzuki Y."/>
            <person name="Arimoto A."/>
            <person name="Ishii H."/>
            <person name="Satoh N."/>
            <person name="Nishiyama T."/>
            <person name="Hasebe M."/>
            <person name="Maruyama T."/>
            <person name="Minagawa J."/>
            <person name="Obokata J."/>
            <person name="Shigenobu S."/>
        </authorList>
    </citation>
    <scope>NUCLEOTIDE SEQUENCE [LARGE SCALE GENOMIC DNA]</scope>
</reference>
<keyword evidence="2" id="KW-1185">Reference proteome</keyword>
<comment type="caution">
    <text evidence="1">The sequence shown here is derived from an EMBL/GenBank/DDBJ whole genome shotgun (WGS) entry which is preliminary data.</text>
</comment>
<accession>A0AAV4IWH5</accession>
<sequence length="67" mass="7342">MTTVASATVASPPPVRTPFTCGQGFVARRCQGARPLTLRRLMSLTRSWGRRVSSHRDTWDTLLAIAA</sequence>
<dbReference type="EMBL" id="BMAT01009765">
    <property type="protein sequence ID" value="GFS13361.1"/>
    <property type="molecule type" value="Genomic_DNA"/>
</dbReference>
<protein>
    <submittedName>
        <fullName evidence="1">Uncharacterized protein</fullName>
    </submittedName>
</protein>
<feature type="non-terminal residue" evidence="1">
    <location>
        <position position="67"/>
    </location>
</feature>
<dbReference type="Proteomes" id="UP000762676">
    <property type="component" value="Unassembled WGS sequence"/>
</dbReference>
<gene>
    <name evidence="1" type="ORF">ElyMa_004882400</name>
</gene>
<dbReference type="AlphaFoldDB" id="A0AAV4IWH5"/>
<evidence type="ECO:0000313" key="1">
    <source>
        <dbReference type="EMBL" id="GFS13361.1"/>
    </source>
</evidence>
<evidence type="ECO:0000313" key="2">
    <source>
        <dbReference type="Proteomes" id="UP000762676"/>
    </source>
</evidence>
<name>A0AAV4IWH5_9GAST</name>
<proteinExistence type="predicted"/>